<evidence type="ECO:0000313" key="2">
    <source>
        <dbReference type="EMBL" id="MBC3396061.1"/>
    </source>
</evidence>
<feature type="chain" id="PRO_5044696866" evidence="1">
    <location>
        <begin position="22"/>
        <end position="140"/>
    </location>
</feature>
<evidence type="ECO:0000256" key="1">
    <source>
        <dbReference type="SAM" id="SignalP"/>
    </source>
</evidence>
<name>A0A923JRP7_9PSED</name>
<evidence type="ECO:0000313" key="4">
    <source>
        <dbReference type="Proteomes" id="UP000659438"/>
    </source>
</evidence>
<proteinExistence type="predicted"/>
<dbReference type="RefSeq" id="WP_186634371.1">
    <property type="nucleotide sequence ID" value="NZ_JABWQX020000001.1"/>
</dbReference>
<keyword evidence="1" id="KW-0732">Signal</keyword>
<keyword evidence="4" id="KW-1185">Reference proteome</keyword>
<reference evidence="2" key="2">
    <citation type="submission" date="2020-07" db="EMBL/GenBank/DDBJ databases">
        <authorList>
            <person name="Lood C."/>
            <person name="Girard L."/>
        </authorList>
    </citation>
    <scope>NUCLEOTIDE SEQUENCE</scope>
    <source>
        <strain evidence="2">SWRI102</strain>
    </source>
</reference>
<organism evidence="2">
    <name type="scientific">Pseudomonas marvdashtae</name>
    <dbReference type="NCBI Taxonomy" id="2745500"/>
    <lineage>
        <taxon>Bacteria</taxon>
        <taxon>Pseudomonadati</taxon>
        <taxon>Pseudomonadota</taxon>
        <taxon>Gammaproteobacteria</taxon>
        <taxon>Pseudomonadales</taxon>
        <taxon>Pseudomonadaceae</taxon>
        <taxon>Pseudomonas</taxon>
    </lineage>
</organism>
<dbReference type="AlphaFoldDB" id="A0A923JRP7"/>
<accession>A0A923JRP7</accession>
<reference evidence="3" key="3">
    <citation type="submission" date="2021-06" db="EMBL/GenBank/DDBJ databases">
        <title>Updating the genus Pseudomonas: Description of 43 new species and partition of the Pseudomonas putida group.</title>
        <authorList>
            <person name="Girard L."/>
            <person name="Lood C."/>
            <person name="Vandamme P."/>
            <person name="Rokni-Zadeh H."/>
            <person name="Van Noort V."/>
            <person name="Hofte M."/>
            <person name="Lavigne R."/>
            <person name="De Mot R."/>
        </authorList>
    </citation>
    <scope>NUCLEOTIDE SEQUENCE</scope>
    <source>
        <strain evidence="3">SWRI102</strain>
    </source>
</reference>
<evidence type="ECO:0000313" key="3">
    <source>
        <dbReference type="EMBL" id="MBV4549853.1"/>
    </source>
</evidence>
<dbReference type="EMBL" id="JABWQX010000003">
    <property type="protein sequence ID" value="MBC3396061.1"/>
    <property type="molecule type" value="Genomic_DNA"/>
</dbReference>
<comment type="caution">
    <text evidence="2">The sequence shown here is derived from an EMBL/GenBank/DDBJ whole genome shotgun (WGS) entry which is preliminary data.</text>
</comment>
<reference evidence="2 4" key="1">
    <citation type="journal article" date="2020" name="Microorganisms">
        <title>Reliable Identification of Environmental Pseudomonas Isolates Using the rpoD Gene.</title>
        <authorList>
            <consortium name="The Broad Institute Genome Sequencing Platform"/>
            <person name="Girard L."/>
            <person name="Lood C."/>
            <person name="Rokni-Zadeh H."/>
            <person name="van Noort V."/>
            <person name="Lavigne R."/>
            <person name="De Mot R."/>
        </authorList>
    </citation>
    <scope>NUCLEOTIDE SEQUENCE</scope>
    <source>
        <strain evidence="2 4">SWRI102</strain>
    </source>
</reference>
<dbReference type="EMBL" id="JABWQX020000001">
    <property type="protein sequence ID" value="MBV4549853.1"/>
    <property type="molecule type" value="Genomic_DNA"/>
</dbReference>
<gene>
    <name evidence="3" type="ORF">HU742_001630</name>
    <name evidence="2" type="ORF">HU742_12635</name>
</gene>
<sequence length="140" mass="15747">MLNKWALSAGLSVAMIGQVYAGQITCPAVADIQRNIEALEDVFFVDEPSDLDWQSQSLVNAVNPALLVFNGAEYVIHEDDDQQLTTPTTFTCKYGEINLILKDIQMQVPSFSPWENNRCESPDVHNCELINADYFQVNFE</sequence>
<protein>
    <submittedName>
        <fullName evidence="2">DUF3757 domain-containing protein</fullName>
    </submittedName>
</protein>
<feature type="signal peptide" evidence="1">
    <location>
        <begin position="1"/>
        <end position="21"/>
    </location>
</feature>
<dbReference type="Proteomes" id="UP000659438">
    <property type="component" value="Unassembled WGS sequence"/>
</dbReference>